<accession>A0A915HJR6</accession>
<evidence type="ECO:0000256" key="1">
    <source>
        <dbReference type="SAM" id="SignalP"/>
    </source>
</evidence>
<evidence type="ECO:0000313" key="4">
    <source>
        <dbReference type="WBParaSite" id="nRc.2.0.1.t01894-RA"/>
    </source>
</evidence>
<dbReference type="WBParaSite" id="nRc.2.0.1.t01894-RA">
    <property type="protein sequence ID" value="nRc.2.0.1.t01894-RA"/>
    <property type="gene ID" value="nRc.2.0.1.g01894"/>
</dbReference>
<dbReference type="CDD" id="cd15777">
    <property type="entry name" value="CRBN_C_like"/>
    <property type="match status" value="1"/>
</dbReference>
<feature type="signal peptide" evidence="1">
    <location>
        <begin position="1"/>
        <end position="18"/>
    </location>
</feature>
<dbReference type="Gene3D" id="2.170.150.20">
    <property type="entry name" value="Peptide methionine sulfoxide reductase"/>
    <property type="match status" value="1"/>
</dbReference>
<dbReference type="AlphaFoldDB" id="A0A915HJR6"/>
<protein>
    <submittedName>
        <fullName evidence="4">CULT domain-containing protein</fullName>
    </submittedName>
</protein>
<dbReference type="PROSITE" id="PS51788">
    <property type="entry name" value="CULT"/>
    <property type="match status" value="1"/>
</dbReference>
<name>A0A915HJR6_ROMCU</name>
<keyword evidence="1" id="KW-0732">Signal</keyword>
<dbReference type="Proteomes" id="UP000887565">
    <property type="component" value="Unplaced"/>
</dbReference>
<proteinExistence type="predicted"/>
<evidence type="ECO:0000259" key="2">
    <source>
        <dbReference type="PROSITE" id="PS51788"/>
    </source>
</evidence>
<feature type="domain" description="CULT" evidence="2">
    <location>
        <begin position="20"/>
        <end position="134"/>
    </location>
</feature>
<sequence length="171" mass="19758">MLYIILFLDLIFSYVIFGDSELCLCRKCGHEIALADDIITIQSPLAIKKRQNLTLFDKSNVTVHLFKNPAGQKFQVVTFKKADVYIPYDDTWFPPFSWTQVQCPTCGVHLGWYANFDVSKFLYKICRVYCRKFANEFSARDDPVPKNARSAPIFNSKNPNLSLKEAKKEKK</sequence>
<reference evidence="4" key="1">
    <citation type="submission" date="2022-11" db="UniProtKB">
        <authorList>
            <consortium name="WormBaseParasite"/>
        </authorList>
    </citation>
    <scope>IDENTIFICATION</scope>
</reference>
<keyword evidence="3" id="KW-1185">Reference proteome</keyword>
<feature type="chain" id="PRO_5037412790" evidence="1">
    <location>
        <begin position="19"/>
        <end position="171"/>
    </location>
</feature>
<dbReference type="InterPro" id="IPR034750">
    <property type="entry name" value="CULT"/>
</dbReference>
<evidence type="ECO:0000313" key="3">
    <source>
        <dbReference type="Proteomes" id="UP000887565"/>
    </source>
</evidence>
<organism evidence="3 4">
    <name type="scientific">Romanomermis culicivorax</name>
    <name type="common">Nematode worm</name>
    <dbReference type="NCBI Taxonomy" id="13658"/>
    <lineage>
        <taxon>Eukaryota</taxon>
        <taxon>Metazoa</taxon>
        <taxon>Ecdysozoa</taxon>
        <taxon>Nematoda</taxon>
        <taxon>Enoplea</taxon>
        <taxon>Dorylaimia</taxon>
        <taxon>Mermithida</taxon>
        <taxon>Mermithoidea</taxon>
        <taxon>Mermithidae</taxon>
        <taxon>Romanomermis</taxon>
    </lineage>
</organism>